<proteinExistence type="predicted"/>
<sequence length="170" mass="19573">MEKSDQSIHNICIASIKRSTRKPYDFKWTRFYEESADFKNSFPEIEIELSDSELVICSTVIDKDNFSVLTTQKLITKENGILCSGDFNNAIDKGYGDFKGYVKFNEYKREPLTFGLIQLNNGNELKYFIETGSASMVMIHGVRTKIQTEGMTNVQVDRVANIWTRKLNKE</sequence>
<accession>A0A6N8J247</accession>
<dbReference type="AlphaFoldDB" id="A0A6N8J247"/>
<organism evidence="1 2">
    <name type="scientific">Chitinophaga oryziterrae</name>
    <dbReference type="NCBI Taxonomy" id="1031224"/>
    <lineage>
        <taxon>Bacteria</taxon>
        <taxon>Pseudomonadati</taxon>
        <taxon>Bacteroidota</taxon>
        <taxon>Chitinophagia</taxon>
        <taxon>Chitinophagales</taxon>
        <taxon>Chitinophagaceae</taxon>
        <taxon>Chitinophaga</taxon>
    </lineage>
</organism>
<evidence type="ECO:0000313" key="1">
    <source>
        <dbReference type="EMBL" id="MVT39093.1"/>
    </source>
</evidence>
<name>A0A6N8J247_9BACT</name>
<keyword evidence="2" id="KW-1185">Reference proteome</keyword>
<dbReference type="OrthoDB" id="667705at2"/>
<dbReference type="Proteomes" id="UP000468388">
    <property type="component" value="Unassembled WGS sequence"/>
</dbReference>
<comment type="caution">
    <text evidence="1">The sequence shown here is derived from an EMBL/GenBank/DDBJ whole genome shotgun (WGS) entry which is preliminary data.</text>
</comment>
<reference evidence="1 2" key="1">
    <citation type="submission" date="2019-12" db="EMBL/GenBank/DDBJ databases">
        <title>The draft genomic sequence of strain Chitinophaga oryziterrae JCM 16595.</title>
        <authorList>
            <person name="Zhang X."/>
        </authorList>
    </citation>
    <scope>NUCLEOTIDE SEQUENCE [LARGE SCALE GENOMIC DNA]</scope>
    <source>
        <strain evidence="1 2">JCM 16595</strain>
    </source>
</reference>
<evidence type="ECO:0000313" key="2">
    <source>
        <dbReference type="Proteomes" id="UP000468388"/>
    </source>
</evidence>
<dbReference type="RefSeq" id="WP_157297796.1">
    <property type="nucleotide sequence ID" value="NZ_BAAAZB010000005.1"/>
</dbReference>
<gene>
    <name evidence="1" type="ORF">GO495_00735</name>
</gene>
<dbReference type="EMBL" id="WRXO01000001">
    <property type="protein sequence ID" value="MVT39093.1"/>
    <property type="molecule type" value="Genomic_DNA"/>
</dbReference>
<protein>
    <submittedName>
        <fullName evidence="1">Uncharacterized protein</fullName>
    </submittedName>
</protein>